<feature type="region of interest" description="Disordered" evidence="1">
    <location>
        <begin position="131"/>
        <end position="153"/>
    </location>
</feature>
<comment type="caution">
    <text evidence="2">The sequence shown here is derived from an EMBL/GenBank/DDBJ whole genome shotgun (WGS) entry which is preliminary data.</text>
</comment>
<organism evidence="2 3">
    <name type="scientific">Trapa incisa</name>
    <dbReference type="NCBI Taxonomy" id="236973"/>
    <lineage>
        <taxon>Eukaryota</taxon>
        <taxon>Viridiplantae</taxon>
        <taxon>Streptophyta</taxon>
        <taxon>Embryophyta</taxon>
        <taxon>Tracheophyta</taxon>
        <taxon>Spermatophyta</taxon>
        <taxon>Magnoliopsida</taxon>
        <taxon>eudicotyledons</taxon>
        <taxon>Gunneridae</taxon>
        <taxon>Pentapetalae</taxon>
        <taxon>rosids</taxon>
        <taxon>malvids</taxon>
        <taxon>Myrtales</taxon>
        <taxon>Lythraceae</taxon>
        <taxon>Trapa</taxon>
    </lineage>
</organism>
<accession>A0AAN7KSC7</accession>
<dbReference type="EMBL" id="JAXIOK010000006">
    <property type="protein sequence ID" value="KAK4768187.1"/>
    <property type="molecule type" value="Genomic_DNA"/>
</dbReference>
<evidence type="ECO:0000256" key="1">
    <source>
        <dbReference type="SAM" id="MobiDB-lite"/>
    </source>
</evidence>
<sequence>MYLLTNCVSVSPSSFRSSTQKSPAFLAWWAWAELGCQCLQLALPLLAGTISPGFAVMAGTPAGVESPVYVTGVAHDPPAASKGRKFFQNHYRNNTKEKCDMTSVINKLSCYCVHETSGYLKTLRIPLPGRHPPSTVLTNGSADTRKKSRMKLPPWNGSFSALDSFESLRLKSPKNKSSPAMSSLHKQYGLKLPISNNPCEDSLWRRQKT</sequence>
<protein>
    <submittedName>
        <fullName evidence="2">Uncharacterized protein</fullName>
    </submittedName>
</protein>
<evidence type="ECO:0000313" key="2">
    <source>
        <dbReference type="EMBL" id="KAK4768187.1"/>
    </source>
</evidence>
<keyword evidence="3" id="KW-1185">Reference proteome</keyword>
<dbReference type="Proteomes" id="UP001345219">
    <property type="component" value="Chromosome 3"/>
</dbReference>
<evidence type="ECO:0000313" key="3">
    <source>
        <dbReference type="Proteomes" id="UP001345219"/>
    </source>
</evidence>
<name>A0AAN7KSC7_9MYRT</name>
<reference evidence="2 3" key="1">
    <citation type="journal article" date="2023" name="Hortic Res">
        <title>Pangenome of water caltrop reveals structural variations and asymmetric subgenome divergence after allopolyploidization.</title>
        <authorList>
            <person name="Zhang X."/>
            <person name="Chen Y."/>
            <person name="Wang L."/>
            <person name="Yuan Y."/>
            <person name="Fang M."/>
            <person name="Shi L."/>
            <person name="Lu R."/>
            <person name="Comes H.P."/>
            <person name="Ma Y."/>
            <person name="Chen Y."/>
            <person name="Huang G."/>
            <person name="Zhou Y."/>
            <person name="Zheng Z."/>
            <person name="Qiu Y."/>
        </authorList>
    </citation>
    <scope>NUCLEOTIDE SEQUENCE [LARGE SCALE GENOMIC DNA]</scope>
    <source>
        <tissue evidence="2">Roots</tissue>
    </source>
</reference>
<gene>
    <name evidence="2" type="ORF">SAY87_003328</name>
</gene>
<proteinExistence type="predicted"/>
<dbReference type="AlphaFoldDB" id="A0AAN7KSC7"/>